<evidence type="ECO:0008006" key="4">
    <source>
        <dbReference type="Google" id="ProtNLM"/>
    </source>
</evidence>
<evidence type="ECO:0000313" key="2">
    <source>
        <dbReference type="EMBL" id="GAB50275.1"/>
    </source>
</evidence>
<keyword evidence="1" id="KW-0175">Coiled coil</keyword>
<dbReference type="GeneID" id="92828911"/>
<organism evidence="2 3">
    <name type="scientific">Atlantibacter hermannii NBRC 105704</name>
    <dbReference type="NCBI Taxonomy" id="1115512"/>
    <lineage>
        <taxon>Bacteria</taxon>
        <taxon>Pseudomonadati</taxon>
        <taxon>Pseudomonadota</taxon>
        <taxon>Gammaproteobacteria</taxon>
        <taxon>Enterobacterales</taxon>
        <taxon>Enterobacteriaceae</taxon>
        <taxon>Atlantibacter</taxon>
    </lineage>
</organism>
<evidence type="ECO:0000313" key="3">
    <source>
        <dbReference type="Proteomes" id="UP000010297"/>
    </source>
</evidence>
<keyword evidence="3" id="KW-1185">Reference proteome</keyword>
<dbReference type="RefSeq" id="WP_002462818.1">
    <property type="nucleotide sequence ID" value="NZ_BAFF01000001.1"/>
</dbReference>
<protein>
    <recommendedName>
        <fullName evidence="4">Ead/Ea22-like family protein</fullName>
    </recommendedName>
</protein>
<evidence type="ECO:0000256" key="1">
    <source>
        <dbReference type="SAM" id="Coils"/>
    </source>
</evidence>
<dbReference type="AlphaFoldDB" id="H5UWJ4"/>
<feature type="coiled-coil region" evidence="1">
    <location>
        <begin position="120"/>
        <end position="188"/>
    </location>
</feature>
<gene>
    <name evidence="2" type="ORF">EH105704_01_02820</name>
</gene>
<dbReference type="Proteomes" id="UP000010297">
    <property type="component" value="Unassembled WGS sequence"/>
</dbReference>
<proteinExistence type="predicted"/>
<accession>H5UWJ4</accession>
<dbReference type="EMBL" id="BAFF01000001">
    <property type="protein sequence ID" value="GAB50275.1"/>
    <property type="molecule type" value="Genomic_DNA"/>
</dbReference>
<comment type="caution">
    <text evidence="2">The sequence shown here is derived from an EMBL/GenBank/DDBJ whole genome shotgun (WGS) entry which is preliminary data.</text>
</comment>
<name>H5UWJ4_ATLHE</name>
<reference evidence="2 3" key="1">
    <citation type="submission" date="2012-02" db="EMBL/GenBank/DDBJ databases">
        <title>Whole genome shotgun sequence of Escherichia hermannii NBRC 105704.</title>
        <authorList>
            <person name="Yoshida I."/>
            <person name="Hosoyama A."/>
            <person name="Tsuchikane K."/>
            <person name="Katsumata H."/>
            <person name="Yamazaki S."/>
            <person name="Fujita N."/>
        </authorList>
    </citation>
    <scope>NUCLEOTIDE SEQUENCE [LARGE SCALE GENOMIC DNA]</scope>
    <source>
        <strain evidence="2 3">NBRC 105704</strain>
    </source>
</reference>
<sequence length="236" mass="26347">MTMTAEQLAQLREGGAKRFLFTATVKHVEGYQTFFVDAETQEEAEAGIENGEGQIYEHELDVTDLDDFILDRVTTTDDFGDYPPISEDDLVRMEYNSALCELLPGIQYMDPPDGGSVTPLEQVRRMVADYRQRIAELEKKTAFLKEKLAQLANFNPEWDVLEAATDSLREHMSELTAANKRIAELEARTVTVKLPGRCECCYSESEAALFDGVQSECVDAFKSACHVAGINLTVEG</sequence>